<accession>A0A284R452</accession>
<proteinExistence type="predicted"/>
<protein>
    <submittedName>
        <fullName evidence="1">Uncharacterized protein</fullName>
    </submittedName>
</protein>
<gene>
    <name evidence="1" type="ORF">ARMOST_06810</name>
</gene>
<evidence type="ECO:0000313" key="1">
    <source>
        <dbReference type="EMBL" id="SJL03455.1"/>
    </source>
</evidence>
<reference evidence="2" key="1">
    <citation type="journal article" date="2017" name="Nat. Ecol. Evol.">
        <title>Genome expansion and lineage-specific genetic innovations in the forest pathogenic fungi Armillaria.</title>
        <authorList>
            <person name="Sipos G."/>
            <person name="Prasanna A.N."/>
            <person name="Walter M.C."/>
            <person name="O'Connor E."/>
            <person name="Balint B."/>
            <person name="Krizsan K."/>
            <person name="Kiss B."/>
            <person name="Hess J."/>
            <person name="Varga T."/>
            <person name="Slot J."/>
            <person name="Riley R."/>
            <person name="Boka B."/>
            <person name="Rigling D."/>
            <person name="Barry K."/>
            <person name="Lee J."/>
            <person name="Mihaltcheva S."/>
            <person name="LaButti K."/>
            <person name="Lipzen A."/>
            <person name="Waldron R."/>
            <person name="Moloney N.M."/>
            <person name="Sperisen C."/>
            <person name="Kredics L."/>
            <person name="Vagvoelgyi C."/>
            <person name="Patrignani A."/>
            <person name="Fitzpatrick D."/>
            <person name="Nagy I."/>
            <person name="Doyle S."/>
            <person name="Anderson J.B."/>
            <person name="Grigoriev I.V."/>
            <person name="Gueldener U."/>
            <person name="Muensterkoetter M."/>
            <person name="Nagy L.G."/>
        </authorList>
    </citation>
    <scope>NUCLEOTIDE SEQUENCE [LARGE SCALE GENOMIC DNA]</scope>
    <source>
        <strain evidence="2">C18/9</strain>
    </source>
</reference>
<dbReference type="AlphaFoldDB" id="A0A284R452"/>
<name>A0A284R452_ARMOS</name>
<keyword evidence="2" id="KW-1185">Reference proteome</keyword>
<sequence length="54" mass="6102">MLLQVRCRGGVVHIVSRDSGWVQMGFAYVFCHLSKGTFEARANFLVRDLDSNTI</sequence>
<evidence type="ECO:0000313" key="2">
    <source>
        <dbReference type="Proteomes" id="UP000219338"/>
    </source>
</evidence>
<dbReference type="Proteomes" id="UP000219338">
    <property type="component" value="Unassembled WGS sequence"/>
</dbReference>
<organism evidence="1 2">
    <name type="scientific">Armillaria ostoyae</name>
    <name type="common">Armillaria root rot fungus</name>
    <dbReference type="NCBI Taxonomy" id="47428"/>
    <lineage>
        <taxon>Eukaryota</taxon>
        <taxon>Fungi</taxon>
        <taxon>Dikarya</taxon>
        <taxon>Basidiomycota</taxon>
        <taxon>Agaricomycotina</taxon>
        <taxon>Agaricomycetes</taxon>
        <taxon>Agaricomycetidae</taxon>
        <taxon>Agaricales</taxon>
        <taxon>Marasmiineae</taxon>
        <taxon>Physalacriaceae</taxon>
        <taxon>Armillaria</taxon>
    </lineage>
</organism>
<dbReference type="EMBL" id="FUEG01000004">
    <property type="protein sequence ID" value="SJL03455.1"/>
    <property type="molecule type" value="Genomic_DNA"/>
</dbReference>